<dbReference type="Proteomes" id="UP000249936">
    <property type="component" value="Unassembled WGS sequence"/>
</dbReference>
<dbReference type="EMBL" id="UASK01000005">
    <property type="protein sequence ID" value="SPX41553.1"/>
    <property type="molecule type" value="Genomic_DNA"/>
</dbReference>
<proteinExistence type="predicted"/>
<evidence type="ECO:0000313" key="1">
    <source>
        <dbReference type="EMBL" id="SPX41553.1"/>
    </source>
</evidence>
<evidence type="ECO:0000313" key="2">
    <source>
        <dbReference type="Proteomes" id="UP000249936"/>
    </source>
</evidence>
<organism evidence="1 2">
    <name type="scientific">Haemophilus influenzae</name>
    <dbReference type="NCBI Taxonomy" id="727"/>
    <lineage>
        <taxon>Bacteria</taxon>
        <taxon>Pseudomonadati</taxon>
        <taxon>Pseudomonadota</taxon>
        <taxon>Gammaproteobacteria</taxon>
        <taxon>Pasteurellales</taxon>
        <taxon>Pasteurellaceae</taxon>
        <taxon>Haemophilus</taxon>
    </lineage>
</organism>
<protein>
    <submittedName>
        <fullName evidence="1">Uncharacterized protein</fullName>
    </submittedName>
</protein>
<name>A0A2X1PWU1_HAEIF</name>
<sequence>MIIFNNVPSPRRNLSGFHTNITAQLIKKDDQPISKFVCIAIPCESTVQGVDPKPDNTISPSPIPKIERAKSKIEMVLYCAVHNDVAAQDVRGITRTFFFIFITFYIPFYHKRKDAKTEIILSVHLYQKHIIYFE</sequence>
<reference evidence="1 2" key="1">
    <citation type="submission" date="2018-06" db="EMBL/GenBank/DDBJ databases">
        <authorList>
            <consortium name="Pathogen Informatics"/>
            <person name="Doyle S."/>
        </authorList>
    </citation>
    <scope>NUCLEOTIDE SEQUENCE [LARGE SCALE GENOMIC DNA]</scope>
    <source>
        <strain evidence="1 2">NCTC11872</strain>
    </source>
</reference>
<dbReference type="AlphaFoldDB" id="A0A2X1PWU1"/>
<gene>
    <name evidence="1" type="ORF">NCTC11872_01162</name>
</gene>
<accession>A0A2X1PWU1</accession>